<feature type="domain" description="ABC transporter" evidence="11">
    <location>
        <begin position="2"/>
        <end position="236"/>
    </location>
</feature>
<evidence type="ECO:0000256" key="5">
    <source>
        <dbReference type="ARBA" id="ARBA00022496"/>
    </source>
</evidence>
<gene>
    <name evidence="12" type="ORF">BGI27_03165</name>
    <name evidence="13" type="ORF">CGU29_05955</name>
</gene>
<keyword evidence="15" id="KW-1185">Reference proteome</keyword>
<evidence type="ECO:0000313" key="14">
    <source>
        <dbReference type="Proteomes" id="UP000216107"/>
    </source>
</evidence>
<dbReference type="GO" id="GO:0006826">
    <property type="term" value="P:iron ion transport"/>
    <property type="evidence" value="ECO:0007669"/>
    <property type="project" value="UniProtKB-KW"/>
</dbReference>
<keyword evidence="4" id="KW-1003">Cell membrane</keyword>
<dbReference type="FunFam" id="3.40.50.300:FF:000134">
    <property type="entry name" value="Iron-enterobactin ABC transporter ATP-binding protein"/>
    <property type="match status" value="1"/>
</dbReference>
<dbReference type="InterPro" id="IPR051535">
    <property type="entry name" value="Siderophore_ABC-ATPase"/>
</dbReference>
<dbReference type="PANTHER" id="PTHR42771:SF3">
    <property type="entry name" value="PETROBACTIN IMPORT ATP-BINDING PROTEIN YCLP"/>
    <property type="match status" value="1"/>
</dbReference>
<dbReference type="Proteomes" id="UP000623509">
    <property type="component" value="Unassembled WGS sequence"/>
</dbReference>
<dbReference type="PROSITE" id="PS00211">
    <property type="entry name" value="ABC_TRANSPORTER_1"/>
    <property type="match status" value="1"/>
</dbReference>
<evidence type="ECO:0000256" key="3">
    <source>
        <dbReference type="ARBA" id="ARBA00022448"/>
    </source>
</evidence>
<dbReference type="Pfam" id="PF00005">
    <property type="entry name" value="ABC_tran"/>
    <property type="match status" value="1"/>
</dbReference>
<dbReference type="InterPro" id="IPR003439">
    <property type="entry name" value="ABC_transporter-like_ATP-bd"/>
</dbReference>
<name>A0A272EUJ7_9RHOO</name>
<evidence type="ECO:0000256" key="9">
    <source>
        <dbReference type="ARBA" id="ARBA00023065"/>
    </source>
</evidence>
<dbReference type="InterPro" id="IPR003593">
    <property type="entry name" value="AAA+_ATPase"/>
</dbReference>
<dbReference type="PROSITE" id="PS50893">
    <property type="entry name" value="ABC_TRANSPORTER_2"/>
    <property type="match status" value="1"/>
</dbReference>
<evidence type="ECO:0000256" key="8">
    <source>
        <dbReference type="ARBA" id="ARBA00023004"/>
    </source>
</evidence>
<keyword evidence="7 13" id="KW-0067">ATP-binding</keyword>
<dbReference type="InterPro" id="IPR027417">
    <property type="entry name" value="P-loop_NTPase"/>
</dbReference>
<comment type="subcellular location">
    <subcellularLocation>
        <location evidence="1">Cell membrane</location>
        <topology evidence="1">Peripheral membrane protein</topology>
    </subcellularLocation>
</comment>
<proteinExistence type="inferred from homology"/>
<dbReference type="CDD" id="cd03214">
    <property type="entry name" value="ABC_Iron-Siderophores_B12_Hemin"/>
    <property type="match status" value="1"/>
</dbReference>
<dbReference type="SUPFAM" id="SSF52540">
    <property type="entry name" value="P-loop containing nucleoside triphosphate hydrolases"/>
    <property type="match status" value="1"/>
</dbReference>
<dbReference type="SMART" id="SM00382">
    <property type="entry name" value="AAA"/>
    <property type="match status" value="1"/>
</dbReference>
<sequence length="258" mass="28485">MIETHALTKRYGQTTVVDAVSLDFPPGGLSAIIGPNGAGKSTLLCMLARLLDADGGEVRLDGRALADWPNADLACRLAILRQDNHLAMRLSVRDLVSFGRYPHSKGRITPADREQIAAALAYMDLEAIADRFLDELSGGQRQRAFIAMVLAQDTDYILLDEPLNNLDLRHAHDMMRQLRQLADERGKTVLVVLHDINFAAAWSDRIIAMKNGRLLHAGPPAEIMRPEVLEEIYDLSMPVHQLGAHPAGLYWLPAAARE</sequence>
<dbReference type="RefSeq" id="WP_095523470.1">
    <property type="nucleotide sequence ID" value="NZ_MDUX01000006.1"/>
</dbReference>
<dbReference type="OrthoDB" id="5296765at2"/>
<dbReference type="GO" id="GO:0005524">
    <property type="term" value="F:ATP binding"/>
    <property type="evidence" value="ECO:0007669"/>
    <property type="project" value="UniProtKB-KW"/>
</dbReference>
<evidence type="ECO:0000256" key="7">
    <source>
        <dbReference type="ARBA" id="ARBA00022840"/>
    </source>
</evidence>
<dbReference type="PANTHER" id="PTHR42771">
    <property type="entry name" value="IRON(3+)-HYDROXAMATE IMPORT ATP-BINDING PROTEIN FHUC"/>
    <property type="match status" value="1"/>
</dbReference>
<evidence type="ECO:0000256" key="1">
    <source>
        <dbReference type="ARBA" id="ARBA00004202"/>
    </source>
</evidence>
<dbReference type="AlphaFoldDB" id="A0A272EUJ7"/>
<evidence type="ECO:0000256" key="6">
    <source>
        <dbReference type="ARBA" id="ARBA00022741"/>
    </source>
</evidence>
<dbReference type="InterPro" id="IPR017871">
    <property type="entry name" value="ABC_transporter-like_CS"/>
</dbReference>
<keyword evidence="5" id="KW-0410">Iron transport</keyword>
<keyword evidence="8" id="KW-0408">Iron</keyword>
<comment type="similarity">
    <text evidence="2">Belongs to the ABC transporter superfamily.</text>
</comment>
<dbReference type="EMBL" id="NMRN01000012">
    <property type="protein sequence ID" value="PAS93779.1"/>
    <property type="molecule type" value="Genomic_DNA"/>
</dbReference>
<keyword evidence="6" id="KW-0547">Nucleotide-binding</keyword>
<comment type="caution">
    <text evidence="13">The sequence shown here is derived from an EMBL/GenBank/DDBJ whole genome shotgun (WGS) entry which is preliminary data.</text>
</comment>
<keyword evidence="10" id="KW-0472">Membrane</keyword>
<reference evidence="12 15" key="1">
    <citation type="submission" date="2016-08" db="EMBL/GenBank/DDBJ databases">
        <title>Candidatus Dactylopiibacterium carminicum genome sequence.</title>
        <authorList>
            <person name="Ramirez-Puebla S.T."/>
            <person name="Ormeno-Orrillo E."/>
            <person name="Vera-Ponce De Leon A."/>
            <person name="Luis L."/>
            <person name="Sanchez-Flores A."/>
            <person name="Monica R."/>
            <person name="Martinez-Romero E."/>
        </authorList>
    </citation>
    <scope>NUCLEOTIDE SEQUENCE [LARGE SCALE GENOMIC DNA]</scope>
    <source>
        <strain evidence="12">END1</strain>
    </source>
</reference>
<evidence type="ECO:0000313" key="13">
    <source>
        <dbReference type="EMBL" id="PAS93779.1"/>
    </source>
</evidence>
<evidence type="ECO:0000313" key="15">
    <source>
        <dbReference type="Proteomes" id="UP000623509"/>
    </source>
</evidence>
<keyword evidence="3" id="KW-0813">Transport</keyword>
<evidence type="ECO:0000313" key="12">
    <source>
        <dbReference type="EMBL" id="KAF7600393.1"/>
    </source>
</evidence>
<dbReference type="EMBL" id="MDUX01000006">
    <property type="protein sequence ID" value="KAF7600393.1"/>
    <property type="molecule type" value="Genomic_DNA"/>
</dbReference>
<dbReference type="GO" id="GO:0005886">
    <property type="term" value="C:plasma membrane"/>
    <property type="evidence" value="ECO:0007669"/>
    <property type="project" value="UniProtKB-SubCell"/>
</dbReference>
<protein>
    <submittedName>
        <fullName evidence="13">Iron ABC transporter ATP-binding protein</fullName>
    </submittedName>
</protein>
<reference evidence="13 14" key="2">
    <citation type="submission" date="2017-07" db="EMBL/GenBank/DDBJ databases">
        <title>Candidatus Dactylopiibacterium carminicum, a nitrogen-fixing symbiont of the cochineal insect Dactylopius coccus and Dactylopius opuntiae (Hemiptera: Coccoidea: Dactylopiidae).</title>
        <authorList>
            <person name="Vera A."/>
        </authorList>
    </citation>
    <scope>NUCLEOTIDE SEQUENCE [LARGE SCALE GENOMIC DNA]</scope>
    <source>
        <strain evidence="13 14">NFDCM</strain>
    </source>
</reference>
<evidence type="ECO:0000256" key="2">
    <source>
        <dbReference type="ARBA" id="ARBA00005417"/>
    </source>
</evidence>
<evidence type="ECO:0000256" key="10">
    <source>
        <dbReference type="ARBA" id="ARBA00023136"/>
    </source>
</evidence>
<dbReference type="Gene3D" id="3.40.50.300">
    <property type="entry name" value="P-loop containing nucleotide triphosphate hydrolases"/>
    <property type="match status" value="1"/>
</dbReference>
<accession>A0A272EUJ7</accession>
<keyword evidence="9" id="KW-0406">Ion transport</keyword>
<evidence type="ECO:0000256" key="4">
    <source>
        <dbReference type="ARBA" id="ARBA00022475"/>
    </source>
</evidence>
<evidence type="ECO:0000259" key="11">
    <source>
        <dbReference type="PROSITE" id="PS50893"/>
    </source>
</evidence>
<organism evidence="13 14">
    <name type="scientific">Candidatus Dactylopiibacterium carminicum</name>
    <dbReference type="NCBI Taxonomy" id="857335"/>
    <lineage>
        <taxon>Bacteria</taxon>
        <taxon>Pseudomonadati</taxon>
        <taxon>Pseudomonadota</taxon>
        <taxon>Betaproteobacteria</taxon>
        <taxon>Rhodocyclales</taxon>
        <taxon>Rhodocyclaceae</taxon>
        <taxon>Candidatus Dactylopiibacterium</taxon>
    </lineage>
</organism>
<dbReference type="GO" id="GO:0016887">
    <property type="term" value="F:ATP hydrolysis activity"/>
    <property type="evidence" value="ECO:0007669"/>
    <property type="project" value="InterPro"/>
</dbReference>
<dbReference type="Proteomes" id="UP000216107">
    <property type="component" value="Unassembled WGS sequence"/>
</dbReference>